<sequence length="286" mass="31596">MKHIGWIFVFLWASGYIASSIGLNYTNPLSFISLRVLISFLFFLMIFLYKRKERMTKQKIVFAMATGLLLQFLYPVFFSYSLMTGISPTMLTIVLGLQPALTLMISRDVSSKLQVYAIGGCVLGTIIFSAENFSLGSTNLENFSFAVLSLLGVTAGTILQKKHCSDIPIVNNMLIQCLSAVMVLVPTTFIISGFEAEFNYTFVSALLWQALLISSISSILLIKALKTGAVTNISTYFSCVPAMTALMSYFAFNSVVNINMLIGMALIFSCTWIAQNPKQLELASEK</sequence>
<evidence type="ECO:0000256" key="2">
    <source>
        <dbReference type="ARBA" id="ARBA00007362"/>
    </source>
</evidence>
<feature type="transmembrane region" description="Helical" evidence="6">
    <location>
        <begin position="172"/>
        <end position="194"/>
    </location>
</feature>
<evidence type="ECO:0000256" key="3">
    <source>
        <dbReference type="ARBA" id="ARBA00022692"/>
    </source>
</evidence>
<feature type="transmembrane region" description="Helical" evidence="6">
    <location>
        <begin position="142"/>
        <end position="160"/>
    </location>
</feature>
<feature type="domain" description="EamA" evidence="7">
    <location>
        <begin position="145"/>
        <end position="270"/>
    </location>
</feature>
<keyword evidence="4 6" id="KW-1133">Transmembrane helix</keyword>
<keyword evidence="3 6" id="KW-0812">Transmembrane</keyword>
<dbReference type="AlphaFoldDB" id="U3CBP8"/>
<evidence type="ECO:0000313" key="9">
    <source>
        <dbReference type="Proteomes" id="UP000016567"/>
    </source>
</evidence>
<accession>U3CBP8</accession>
<dbReference type="EMBL" id="BATL01000030">
    <property type="protein sequence ID" value="GAD75783.1"/>
    <property type="molecule type" value="Genomic_DNA"/>
</dbReference>
<feature type="transmembrane region" description="Helical" evidence="6">
    <location>
        <begin position="113"/>
        <end position="130"/>
    </location>
</feature>
<feature type="domain" description="EamA" evidence="7">
    <location>
        <begin position="7"/>
        <end position="125"/>
    </location>
</feature>
<evidence type="ECO:0000256" key="1">
    <source>
        <dbReference type="ARBA" id="ARBA00004141"/>
    </source>
</evidence>
<dbReference type="InterPro" id="IPR037185">
    <property type="entry name" value="EmrE-like"/>
</dbReference>
<comment type="caution">
    <text evidence="8">The sequence shown here is derived from an EMBL/GenBank/DDBJ whole genome shotgun (WGS) entry which is preliminary data.</text>
</comment>
<dbReference type="RefSeq" id="WP_021709539.1">
    <property type="nucleotide sequence ID" value="NZ_BAOB01000224.1"/>
</dbReference>
<keyword evidence="5 6" id="KW-0472">Membrane</keyword>
<evidence type="ECO:0000256" key="6">
    <source>
        <dbReference type="SAM" id="Phobius"/>
    </source>
</evidence>
<organism evidence="8 9">
    <name type="scientific">Vibrio azureus NBRC 104587</name>
    <dbReference type="NCBI Taxonomy" id="1219077"/>
    <lineage>
        <taxon>Bacteria</taxon>
        <taxon>Pseudomonadati</taxon>
        <taxon>Pseudomonadota</taxon>
        <taxon>Gammaproteobacteria</taxon>
        <taxon>Vibrionales</taxon>
        <taxon>Vibrionaceae</taxon>
        <taxon>Vibrio</taxon>
    </lineage>
</organism>
<dbReference type="InterPro" id="IPR050638">
    <property type="entry name" value="AA-Vitamin_Transporters"/>
</dbReference>
<evidence type="ECO:0000259" key="7">
    <source>
        <dbReference type="Pfam" id="PF00892"/>
    </source>
</evidence>
<feature type="transmembrane region" description="Helical" evidence="6">
    <location>
        <begin position="86"/>
        <end position="106"/>
    </location>
</feature>
<proteinExistence type="inferred from homology"/>
<name>U3CBP8_9VIBR</name>
<keyword evidence="9" id="KW-1185">Reference proteome</keyword>
<dbReference type="Proteomes" id="UP000016567">
    <property type="component" value="Unassembled WGS sequence"/>
</dbReference>
<feature type="transmembrane region" description="Helical" evidence="6">
    <location>
        <begin position="60"/>
        <end position="80"/>
    </location>
</feature>
<evidence type="ECO:0000313" key="8">
    <source>
        <dbReference type="EMBL" id="GAD75783.1"/>
    </source>
</evidence>
<dbReference type="InterPro" id="IPR000620">
    <property type="entry name" value="EamA_dom"/>
</dbReference>
<dbReference type="GO" id="GO:0016020">
    <property type="term" value="C:membrane"/>
    <property type="evidence" value="ECO:0007669"/>
    <property type="project" value="UniProtKB-SubCell"/>
</dbReference>
<comment type="similarity">
    <text evidence="2">Belongs to the EamA transporter family.</text>
</comment>
<feature type="transmembrane region" description="Helical" evidence="6">
    <location>
        <begin position="233"/>
        <end position="252"/>
    </location>
</feature>
<feature type="transmembrane region" description="Helical" evidence="6">
    <location>
        <begin position="29"/>
        <end position="48"/>
    </location>
</feature>
<dbReference type="eggNOG" id="COG0697">
    <property type="taxonomic scope" value="Bacteria"/>
</dbReference>
<comment type="subcellular location">
    <subcellularLocation>
        <location evidence="1">Membrane</location>
        <topology evidence="1">Multi-pass membrane protein</topology>
    </subcellularLocation>
</comment>
<protein>
    <recommendedName>
        <fullName evidence="7">EamA domain-containing protein</fullName>
    </recommendedName>
</protein>
<feature type="transmembrane region" description="Helical" evidence="6">
    <location>
        <begin position="200"/>
        <end position="221"/>
    </location>
</feature>
<dbReference type="PANTHER" id="PTHR32322">
    <property type="entry name" value="INNER MEMBRANE TRANSPORTER"/>
    <property type="match status" value="1"/>
</dbReference>
<reference evidence="8 9" key="1">
    <citation type="submission" date="2013-09" db="EMBL/GenBank/DDBJ databases">
        <title>Whole genome shotgun sequence of Vibrio azureus NBRC 104587.</title>
        <authorList>
            <person name="Isaki S."/>
            <person name="Hosoyama A."/>
            <person name="Numata M."/>
            <person name="Hashimoto M."/>
            <person name="Hosoyama Y."/>
            <person name="Tsuchikane K."/>
            <person name="Noguchi M."/>
            <person name="Hirakata S."/>
            <person name="Ichikawa N."/>
            <person name="Ohji S."/>
            <person name="Yamazoe A."/>
            <person name="Fujita N."/>
        </authorList>
    </citation>
    <scope>NUCLEOTIDE SEQUENCE [LARGE SCALE GENOMIC DNA]</scope>
    <source>
        <strain evidence="8 9">NBRC 104587</strain>
    </source>
</reference>
<gene>
    <name evidence="8" type="ORF">VAZ01S_030_00010</name>
</gene>
<dbReference type="OrthoDB" id="9809509at2"/>
<evidence type="ECO:0000256" key="5">
    <source>
        <dbReference type="ARBA" id="ARBA00023136"/>
    </source>
</evidence>
<evidence type="ECO:0000256" key="4">
    <source>
        <dbReference type="ARBA" id="ARBA00022989"/>
    </source>
</evidence>
<feature type="transmembrane region" description="Helical" evidence="6">
    <location>
        <begin position="258"/>
        <end position="274"/>
    </location>
</feature>
<dbReference type="SUPFAM" id="SSF103481">
    <property type="entry name" value="Multidrug resistance efflux transporter EmrE"/>
    <property type="match status" value="1"/>
</dbReference>
<dbReference type="PANTHER" id="PTHR32322:SF2">
    <property type="entry name" value="EAMA DOMAIN-CONTAINING PROTEIN"/>
    <property type="match status" value="1"/>
</dbReference>
<dbReference type="Pfam" id="PF00892">
    <property type="entry name" value="EamA"/>
    <property type="match status" value="2"/>
</dbReference>